<proteinExistence type="predicted"/>
<gene>
    <name evidence="2" type="ORF">BJ508DRAFT_306523</name>
</gene>
<dbReference type="AlphaFoldDB" id="A0A3N4I7M9"/>
<reference evidence="2 3" key="1">
    <citation type="journal article" date="2018" name="Nat. Ecol. Evol.">
        <title>Pezizomycetes genomes reveal the molecular basis of ectomycorrhizal truffle lifestyle.</title>
        <authorList>
            <person name="Murat C."/>
            <person name="Payen T."/>
            <person name="Noel B."/>
            <person name="Kuo A."/>
            <person name="Morin E."/>
            <person name="Chen J."/>
            <person name="Kohler A."/>
            <person name="Krizsan K."/>
            <person name="Balestrini R."/>
            <person name="Da Silva C."/>
            <person name="Montanini B."/>
            <person name="Hainaut M."/>
            <person name="Levati E."/>
            <person name="Barry K.W."/>
            <person name="Belfiori B."/>
            <person name="Cichocki N."/>
            <person name="Clum A."/>
            <person name="Dockter R.B."/>
            <person name="Fauchery L."/>
            <person name="Guy J."/>
            <person name="Iotti M."/>
            <person name="Le Tacon F."/>
            <person name="Lindquist E.A."/>
            <person name="Lipzen A."/>
            <person name="Malagnac F."/>
            <person name="Mello A."/>
            <person name="Molinier V."/>
            <person name="Miyauchi S."/>
            <person name="Poulain J."/>
            <person name="Riccioni C."/>
            <person name="Rubini A."/>
            <person name="Sitrit Y."/>
            <person name="Splivallo R."/>
            <person name="Traeger S."/>
            <person name="Wang M."/>
            <person name="Zifcakova L."/>
            <person name="Wipf D."/>
            <person name="Zambonelli A."/>
            <person name="Paolocci F."/>
            <person name="Nowrousian M."/>
            <person name="Ottonello S."/>
            <person name="Baldrian P."/>
            <person name="Spatafora J.W."/>
            <person name="Henrissat B."/>
            <person name="Nagy L.G."/>
            <person name="Aury J.M."/>
            <person name="Wincker P."/>
            <person name="Grigoriev I.V."/>
            <person name="Bonfante P."/>
            <person name="Martin F.M."/>
        </authorList>
    </citation>
    <scope>NUCLEOTIDE SEQUENCE [LARGE SCALE GENOMIC DNA]</scope>
    <source>
        <strain evidence="2 3">RN42</strain>
    </source>
</reference>
<feature type="region of interest" description="Disordered" evidence="1">
    <location>
        <begin position="202"/>
        <end position="225"/>
    </location>
</feature>
<protein>
    <submittedName>
        <fullName evidence="2">Uncharacterized protein</fullName>
    </submittedName>
</protein>
<sequence length="277" mass="32112">MSRESTSNNFLKNIAHELTLLDLCHGHRDTYTRPRYQPVAQIIHTHDYGDVITLSYTDSGRNVFKRRLAQAEQSTSINLSLSTEQYALEIYHGHEKYRWKTHLPLRSSEYKKHNPSPYHDTGKELARTLTINRLPKPYVASQEAMGDKNEYGKRARHEESCPSHGQNYESAGALRIRKYRRNTRSFTRSSVQQTSSITTLEFTATPAALRSKEHEESDHGHHKKRYNNFTYQKVQLGTRSYVHMLSSVQQTSSIATEDAETTYFVPYIHHIQSQLEP</sequence>
<feature type="compositionally biased region" description="Basic and acidic residues" evidence="1">
    <location>
        <begin position="210"/>
        <end position="219"/>
    </location>
</feature>
<organism evidence="2 3">
    <name type="scientific">Ascobolus immersus RN42</name>
    <dbReference type="NCBI Taxonomy" id="1160509"/>
    <lineage>
        <taxon>Eukaryota</taxon>
        <taxon>Fungi</taxon>
        <taxon>Dikarya</taxon>
        <taxon>Ascomycota</taxon>
        <taxon>Pezizomycotina</taxon>
        <taxon>Pezizomycetes</taxon>
        <taxon>Pezizales</taxon>
        <taxon>Ascobolaceae</taxon>
        <taxon>Ascobolus</taxon>
    </lineage>
</organism>
<evidence type="ECO:0000313" key="3">
    <source>
        <dbReference type="Proteomes" id="UP000275078"/>
    </source>
</evidence>
<dbReference type="Proteomes" id="UP000275078">
    <property type="component" value="Unassembled WGS sequence"/>
</dbReference>
<accession>A0A3N4I7M9</accession>
<keyword evidence="3" id="KW-1185">Reference proteome</keyword>
<name>A0A3N4I7M9_ASCIM</name>
<dbReference type="EMBL" id="ML119679">
    <property type="protein sequence ID" value="RPA81486.1"/>
    <property type="molecule type" value="Genomic_DNA"/>
</dbReference>
<evidence type="ECO:0000313" key="2">
    <source>
        <dbReference type="EMBL" id="RPA81486.1"/>
    </source>
</evidence>
<evidence type="ECO:0000256" key="1">
    <source>
        <dbReference type="SAM" id="MobiDB-lite"/>
    </source>
</evidence>